<sequence>MGTHLLSRLCKPSSASRLKPFPITAPISVSSQSIAQTIRLLFTDPITTQRLDMLYLQSSIALLVALCHLATAYPKAGSAFPYPKAGSAFPYPKAGSAFPCHSPGFPRCSWSSAYGYSLGEAEPNGDKYACREGRGWCCPTNKVKYIVSKDEFDHLTSQCFKMTE</sequence>
<accession>A0ACC0DR52</accession>
<proteinExistence type="predicted"/>
<keyword evidence="2" id="KW-1185">Reference proteome</keyword>
<gene>
    <name evidence="1" type="ORF">MJO28_014852</name>
</gene>
<comment type="caution">
    <text evidence="1">The sequence shown here is derived from an EMBL/GenBank/DDBJ whole genome shotgun (WGS) entry which is preliminary data.</text>
</comment>
<dbReference type="Proteomes" id="UP001060170">
    <property type="component" value="Chromosome 16"/>
</dbReference>
<organism evidence="1 2">
    <name type="scientific">Puccinia striiformis f. sp. tritici</name>
    <dbReference type="NCBI Taxonomy" id="168172"/>
    <lineage>
        <taxon>Eukaryota</taxon>
        <taxon>Fungi</taxon>
        <taxon>Dikarya</taxon>
        <taxon>Basidiomycota</taxon>
        <taxon>Pucciniomycotina</taxon>
        <taxon>Pucciniomycetes</taxon>
        <taxon>Pucciniales</taxon>
        <taxon>Pucciniaceae</taxon>
        <taxon>Puccinia</taxon>
    </lineage>
</organism>
<reference evidence="2" key="2">
    <citation type="journal article" date="2018" name="Mol. Plant Microbe Interact.">
        <title>Genome sequence resources for the wheat stripe rust pathogen (Puccinia striiformis f. sp. tritici) and the barley stripe rust pathogen (Puccinia striiformis f. sp. hordei).</title>
        <authorList>
            <person name="Xia C."/>
            <person name="Wang M."/>
            <person name="Yin C."/>
            <person name="Cornejo O.E."/>
            <person name="Hulbert S.H."/>
            <person name="Chen X."/>
        </authorList>
    </citation>
    <scope>NUCLEOTIDE SEQUENCE [LARGE SCALE GENOMIC DNA]</scope>
    <source>
        <strain evidence="2">93-210</strain>
    </source>
</reference>
<reference evidence="1 2" key="3">
    <citation type="journal article" date="2022" name="Microbiol. Spectr.">
        <title>Folding features and dynamics of 3D genome architecture in plant fungal pathogens.</title>
        <authorList>
            <person name="Xia C."/>
        </authorList>
    </citation>
    <scope>NUCLEOTIDE SEQUENCE [LARGE SCALE GENOMIC DNA]</scope>
    <source>
        <strain evidence="1 2">93-210</strain>
    </source>
</reference>
<reference evidence="2" key="1">
    <citation type="journal article" date="2018" name="BMC Genomics">
        <title>Genomic insights into host adaptation between the wheat stripe rust pathogen (Puccinia striiformis f. sp. tritici) and the barley stripe rust pathogen (Puccinia striiformis f. sp. hordei).</title>
        <authorList>
            <person name="Xia C."/>
            <person name="Wang M."/>
            <person name="Yin C."/>
            <person name="Cornejo O.E."/>
            <person name="Hulbert S.H."/>
            <person name="Chen X."/>
        </authorList>
    </citation>
    <scope>NUCLEOTIDE SEQUENCE [LARGE SCALE GENOMIC DNA]</scope>
    <source>
        <strain evidence="2">93-210</strain>
    </source>
</reference>
<evidence type="ECO:0000313" key="2">
    <source>
        <dbReference type="Proteomes" id="UP001060170"/>
    </source>
</evidence>
<evidence type="ECO:0000313" key="1">
    <source>
        <dbReference type="EMBL" id="KAI7937932.1"/>
    </source>
</evidence>
<dbReference type="EMBL" id="CM045880">
    <property type="protein sequence ID" value="KAI7937932.1"/>
    <property type="molecule type" value="Genomic_DNA"/>
</dbReference>
<name>A0ACC0DR52_9BASI</name>
<protein>
    <submittedName>
        <fullName evidence="1">Uncharacterized protein</fullName>
    </submittedName>
</protein>